<feature type="region of interest" description="Disordered" evidence="3">
    <location>
        <begin position="294"/>
        <end position="313"/>
    </location>
</feature>
<accession>A0A3P8UPI9</accession>
<dbReference type="InParanoid" id="A0A3P8UPI9"/>
<sequence>MGRRGSRGLTRRWRGKVRNQGGVDRVTLGITCPSIIHNGSRDRQKNTKSAMKVQSPSLEHSARTLPLPKNGSKVVQTAPKLNNDTKHVANGFSGLRPRSSTDSFLRHTQRFLRPGPGSGSGSRTTSPSQKKTPAGRSHSSDGLGSVSAVRLTEKDRISSRSLTQVQKQPSPVFTVTALPCSIQAPPKGGKKSPVTRQVSGGGLKATGRSGLPPSALKKPLSPALGPASKPSGISYKLSRPMLLKQARPLRVMSATASELNSVKISSPTENSRETPAESPEKDVLSSEPVSIVGETLEDMSLSSTSSLDRNDTSQEYMDDFDNLGVEILLFSPKNDEDDSGLDQSCARFDDDKTSVNGVTEASGLCFLEDGVDWAGLKLKSDDTQRHVSLLSHQRKMSQTDYHEQGGSSLDLSPSDSCGSAGTYMWDEEDLEPLGGANSASINCNSQHIEDFDSEDILKDLDTCDLEDDDLMLDTDFTEDASVLSDRDGMSHMAEWRRRQLCWGTNDVQNEDGDFTCYKLTEDPGNKRTDICRDGDIILDLCPSRSFITRSSSGTLLSSFIAPPAVLGVDVEELADDCSAVRSQLEFLQMLLLQEEEVDDNTLTMDSPEVNDSSQSSDTLVKALQQEVLQLREQLRSRDRTIAQLTLQLTVPSVTAGCGCQETTGKMDRHTQTGLMERDRVKTQAVRREQSQILHSTSQDHQDLLTTHISSITQHHAPPIHQTTPPEQPSDLFTTRPTLKTALPAAHPAGPPDQVLLTVQAPLPNQDLLKAETPAAHPAHTLQVNTGSLAEDDGKTWSKDRRLQKISPPSKLHLLLPQSSAAAPPPKTMSSRQPLMPHNPENNIRSGLRPRTRAVTSRLPKPKSH</sequence>
<protein>
    <submittedName>
        <fullName evidence="4">Serine-rich coiled-coil domain-containing protein 2-like</fullName>
    </submittedName>
</protein>
<feature type="region of interest" description="Disordered" evidence="3">
    <location>
        <begin position="393"/>
        <end position="415"/>
    </location>
</feature>
<name>A0A3P8UPI9_CYNSE</name>
<dbReference type="PANTHER" id="PTHR22461:SF2">
    <property type="entry name" value="SERINE-RICH COILED-COIL DOMAIN-CONTAINING PROTEIN 2"/>
    <property type="match status" value="1"/>
</dbReference>
<dbReference type="STRING" id="244447.ENSCSEP00000002180"/>
<comment type="similarity">
    <text evidence="1">Belongs to the CCSER family.</text>
</comment>
<dbReference type="Ensembl" id="ENSCSET00000002218.1">
    <property type="protein sequence ID" value="ENSCSEP00000002180.1"/>
    <property type="gene ID" value="ENSCSEG00000001467.1"/>
</dbReference>
<feature type="region of interest" description="Disordered" evidence="3">
    <location>
        <begin position="777"/>
        <end position="864"/>
    </location>
</feature>
<organism evidence="4 5">
    <name type="scientific">Cynoglossus semilaevis</name>
    <name type="common">Tongue sole</name>
    <dbReference type="NCBI Taxonomy" id="244447"/>
    <lineage>
        <taxon>Eukaryota</taxon>
        <taxon>Metazoa</taxon>
        <taxon>Chordata</taxon>
        <taxon>Craniata</taxon>
        <taxon>Vertebrata</taxon>
        <taxon>Euteleostomi</taxon>
        <taxon>Actinopterygii</taxon>
        <taxon>Neopterygii</taxon>
        <taxon>Teleostei</taxon>
        <taxon>Neoteleostei</taxon>
        <taxon>Acanthomorphata</taxon>
        <taxon>Carangaria</taxon>
        <taxon>Pleuronectiformes</taxon>
        <taxon>Pleuronectoidei</taxon>
        <taxon>Cynoglossidae</taxon>
        <taxon>Cynoglossinae</taxon>
        <taxon>Cynoglossus</taxon>
    </lineage>
</organism>
<keyword evidence="5" id="KW-1185">Reference proteome</keyword>
<proteinExistence type="inferred from homology"/>
<dbReference type="InterPro" id="IPR029627">
    <property type="entry name" value="CCSER"/>
</dbReference>
<feature type="compositionally biased region" description="Basic and acidic residues" evidence="3">
    <location>
        <begin position="270"/>
        <end position="284"/>
    </location>
</feature>
<keyword evidence="2" id="KW-0175">Coiled coil</keyword>
<feature type="region of interest" description="Disordered" evidence="3">
    <location>
        <begin position="35"/>
        <end position="146"/>
    </location>
</feature>
<feature type="compositionally biased region" description="Low complexity" evidence="3">
    <location>
        <begin position="405"/>
        <end position="415"/>
    </location>
</feature>
<evidence type="ECO:0000256" key="1">
    <source>
        <dbReference type="ARBA" id="ARBA00010949"/>
    </source>
</evidence>
<feature type="region of interest" description="Disordered" evidence="3">
    <location>
        <begin position="259"/>
        <end position="288"/>
    </location>
</feature>
<feature type="compositionally biased region" description="Polar residues" evidence="3">
    <location>
        <begin position="259"/>
        <end position="269"/>
    </location>
</feature>
<reference evidence="4" key="3">
    <citation type="submission" date="2025-09" db="UniProtKB">
        <authorList>
            <consortium name="Ensembl"/>
        </authorList>
    </citation>
    <scope>IDENTIFICATION</scope>
</reference>
<evidence type="ECO:0000256" key="2">
    <source>
        <dbReference type="ARBA" id="ARBA00023054"/>
    </source>
</evidence>
<feature type="region of interest" description="Disordered" evidence="3">
    <location>
        <begin position="180"/>
        <end position="234"/>
    </location>
</feature>
<feature type="compositionally biased region" description="Low complexity" evidence="3">
    <location>
        <begin position="811"/>
        <end position="821"/>
    </location>
</feature>
<feature type="compositionally biased region" description="Polar residues" evidence="3">
    <location>
        <begin position="73"/>
        <end position="82"/>
    </location>
</feature>
<reference evidence="4 5" key="1">
    <citation type="journal article" date="2014" name="Nat. Genet.">
        <title>Whole-genome sequence of a flatfish provides insights into ZW sex chromosome evolution and adaptation to a benthic lifestyle.</title>
        <authorList>
            <person name="Chen S."/>
            <person name="Zhang G."/>
            <person name="Shao C."/>
            <person name="Huang Q."/>
            <person name="Liu G."/>
            <person name="Zhang P."/>
            <person name="Song W."/>
            <person name="An N."/>
            <person name="Chalopin D."/>
            <person name="Volff J.N."/>
            <person name="Hong Y."/>
            <person name="Li Q."/>
            <person name="Sha Z."/>
            <person name="Zhou H."/>
            <person name="Xie M."/>
            <person name="Yu Q."/>
            <person name="Liu Y."/>
            <person name="Xiang H."/>
            <person name="Wang N."/>
            <person name="Wu K."/>
            <person name="Yang C."/>
            <person name="Zhou Q."/>
            <person name="Liao X."/>
            <person name="Yang L."/>
            <person name="Hu Q."/>
            <person name="Zhang J."/>
            <person name="Meng L."/>
            <person name="Jin L."/>
            <person name="Tian Y."/>
            <person name="Lian J."/>
            <person name="Yang J."/>
            <person name="Miao G."/>
            <person name="Liu S."/>
            <person name="Liang Z."/>
            <person name="Yan F."/>
            <person name="Li Y."/>
            <person name="Sun B."/>
            <person name="Zhang H."/>
            <person name="Zhang J."/>
            <person name="Zhu Y."/>
            <person name="Du M."/>
            <person name="Zhao Y."/>
            <person name="Schartl M."/>
            <person name="Tang Q."/>
            <person name="Wang J."/>
        </authorList>
    </citation>
    <scope>NUCLEOTIDE SEQUENCE</scope>
</reference>
<dbReference type="GO" id="GO:0015630">
    <property type="term" value="C:microtubule cytoskeleton"/>
    <property type="evidence" value="ECO:0007669"/>
    <property type="project" value="TreeGrafter"/>
</dbReference>
<dbReference type="GeneTree" id="ENSGT00940000178304"/>
<dbReference type="PANTHER" id="PTHR22461">
    <property type="entry name" value="SERINE-RICH COILED-COIL DOMAIN-CONTAINING PROTEIN 2-RELATED"/>
    <property type="match status" value="1"/>
</dbReference>
<dbReference type="GO" id="GO:0001578">
    <property type="term" value="P:microtubule bundle formation"/>
    <property type="evidence" value="ECO:0007669"/>
    <property type="project" value="TreeGrafter"/>
</dbReference>
<dbReference type="AlphaFoldDB" id="A0A3P8UPI9"/>
<dbReference type="Proteomes" id="UP000265120">
    <property type="component" value="Chromosome 8"/>
</dbReference>
<evidence type="ECO:0000313" key="5">
    <source>
        <dbReference type="Proteomes" id="UP000265120"/>
    </source>
</evidence>
<feature type="compositionally biased region" description="Polar residues" evidence="3">
    <location>
        <begin position="47"/>
        <end position="58"/>
    </location>
</feature>
<evidence type="ECO:0000256" key="3">
    <source>
        <dbReference type="SAM" id="MobiDB-lite"/>
    </source>
</evidence>
<reference evidence="4" key="2">
    <citation type="submission" date="2025-08" db="UniProtKB">
        <authorList>
            <consortium name="Ensembl"/>
        </authorList>
    </citation>
    <scope>IDENTIFICATION</scope>
</reference>
<dbReference type="GO" id="GO:0008017">
    <property type="term" value="F:microtubule binding"/>
    <property type="evidence" value="ECO:0007669"/>
    <property type="project" value="TreeGrafter"/>
</dbReference>
<evidence type="ECO:0000313" key="4">
    <source>
        <dbReference type="Ensembl" id="ENSCSEP00000002180.1"/>
    </source>
</evidence>
<feature type="compositionally biased region" description="Basic and acidic residues" evidence="3">
    <location>
        <begin position="791"/>
        <end position="802"/>
    </location>
</feature>
<feature type="compositionally biased region" description="Low complexity" evidence="3">
    <location>
        <begin position="211"/>
        <end position="224"/>
    </location>
</feature>